<keyword evidence="2" id="KW-1185">Reference proteome</keyword>
<dbReference type="Proteomes" id="UP000030665">
    <property type="component" value="Unassembled WGS sequence"/>
</dbReference>
<dbReference type="AlphaFoldDB" id="A0A077Z1Q0"/>
<accession>A0A077Z1Q0</accession>
<organism evidence="1 2">
    <name type="scientific">Trichuris trichiura</name>
    <name type="common">Whipworm</name>
    <name type="synonym">Trichocephalus trichiurus</name>
    <dbReference type="NCBI Taxonomy" id="36087"/>
    <lineage>
        <taxon>Eukaryota</taxon>
        <taxon>Metazoa</taxon>
        <taxon>Ecdysozoa</taxon>
        <taxon>Nematoda</taxon>
        <taxon>Enoplea</taxon>
        <taxon>Dorylaimia</taxon>
        <taxon>Trichinellida</taxon>
        <taxon>Trichuridae</taxon>
        <taxon>Trichuris</taxon>
    </lineage>
</organism>
<evidence type="ECO:0000313" key="1">
    <source>
        <dbReference type="EMBL" id="CDW52490.1"/>
    </source>
</evidence>
<reference evidence="1" key="2">
    <citation type="submission" date="2014-03" db="EMBL/GenBank/DDBJ databases">
        <title>The whipworm genome and dual-species transcriptomics of an intimate host-pathogen interaction.</title>
        <authorList>
            <person name="Foth B.J."/>
            <person name="Tsai I.J."/>
            <person name="Reid A.J."/>
            <person name="Bancroft A.J."/>
            <person name="Nichol S."/>
            <person name="Tracey A."/>
            <person name="Holroyd N."/>
            <person name="Cotton J.A."/>
            <person name="Stanley E.J."/>
            <person name="Zarowiecki M."/>
            <person name="Liu J.Z."/>
            <person name="Huckvale T."/>
            <person name="Cooper P.J."/>
            <person name="Grencis R.K."/>
            <person name="Berriman M."/>
        </authorList>
    </citation>
    <scope>NUCLEOTIDE SEQUENCE [LARGE SCALE GENOMIC DNA]</scope>
</reference>
<protein>
    <submittedName>
        <fullName evidence="1">Uncharacterized protein</fullName>
    </submittedName>
</protein>
<evidence type="ECO:0000313" key="2">
    <source>
        <dbReference type="Proteomes" id="UP000030665"/>
    </source>
</evidence>
<name>A0A077Z1Q0_TRITR</name>
<sequence>MCVTKTLPLVKIPSARLYSSSHPLAFQEDDKQLCQNKPEECPTGVTSCSMLIYKSFDGSISTRKFCTAQGTPVHNYISSYPGSSFCHNIDTVSCEVMADKKDYSNIFAVYHS</sequence>
<dbReference type="EMBL" id="HG805824">
    <property type="protein sequence ID" value="CDW52490.1"/>
    <property type="molecule type" value="Genomic_DNA"/>
</dbReference>
<dbReference type="OrthoDB" id="6278121at2759"/>
<reference evidence="1" key="1">
    <citation type="submission" date="2014-01" db="EMBL/GenBank/DDBJ databases">
        <authorList>
            <person name="Aslett M."/>
        </authorList>
    </citation>
    <scope>NUCLEOTIDE SEQUENCE</scope>
</reference>
<proteinExistence type="predicted"/>
<gene>
    <name evidence="1" type="ORF">TTRE_0000075201</name>
</gene>